<keyword evidence="1" id="KW-0812">Transmembrane</keyword>
<name>A0A7G5CD72_WOLPI</name>
<organism evidence="2 3">
    <name type="scientific">Wolbachia pipientis</name>
    <dbReference type="NCBI Taxonomy" id="955"/>
    <lineage>
        <taxon>Bacteria</taxon>
        <taxon>Pseudomonadati</taxon>
        <taxon>Pseudomonadota</taxon>
        <taxon>Alphaproteobacteria</taxon>
        <taxon>Rickettsiales</taxon>
        <taxon>Anaplasmataceae</taxon>
        <taxon>Wolbachieae</taxon>
        <taxon>Wolbachia</taxon>
    </lineage>
</organism>
<gene>
    <name evidence="2" type="ORF">HC356_03810</name>
</gene>
<dbReference type="AlphaFoldDB" id="A0A7G5CD72"/>
<dbReference type="EMBL" id="CP050530">
    <property type="protein sequence ID" value="QMV47156.1"/>
    <property type="molecule type" value="Genomic_DNA"/>
</dbReference>
<keyword evidence="1" id="KW-0472">Membrane</keyword>
<keyword evidence="1" id="KW-1133">Transmembrane helix</keyword>
<sequence length="71" mass="7204">MCPINLSFFVTEVVVNRIPINGIIPEIAAIGVIATVVLSGITGTIVGGVAGYLINVAINQCCGACSSVVQE</sequence>
<accession>A0A7G5CD72</accession>
<feature type="transmembrane region" description="Helical" evidence="1">
    <location>
        <begin position="27"/>
        <end position="54"/>
    </location>
</feature>
<proteinExistence type="predicted"/>
<evidence type="ECO:0000256" key="1">
    <source>
        <dbReference type="SAM" id="Phobius"/>
    </source>
</evidence>
<protein>
    <submittedName>
        <fullName evidence="2">Uncharacterized protein</fullName>
    </submittedName>
</protein>
<evidence type="ECO:0000313" key="3">
    <source>
        <dbReference type="Proteomes" id="UP000515596"/>
    </source>
</evidence>
<evidence type="ECO:0000313" key="2">
    <source>
        <dbReference type="EMBL" id="QMV47156.1"/>
    </source>
</evidence>
<dbReference type="RefSeq" id="WP_182182902.1">
    <property type="nucleotide sequence ID" value="NZ_CP050530.1"/>
</dbReference>
<dbReference type="Proteomes" id="UP000515596">
    <property type="component" value="Chromosome"/>
</dbReference>
<reference evidence="2 3" key="1">
    <citation type="journal article" date="2020" name="Mol. Biol. Evol.">
        <title>Life and death of selfish genes: comparative genomics reveals the dynamic evolution of cytoplasmic incompatibility.</title>
        <authorList>
            <person name="Martinez J."/>
            <person name="Klasson L."/>
            <person name="Welch J."/>
            <person name="Jiggins F.M."/>
        </authorList>
    </citation>
    <scope>NUCLEOTIDE SEQUENCE [LARGE SCALE GENOMIC DNA]</scope>
    <source>
        <strain evidence="2">WNik</strain>
    </source>
</reference>